<feature type="region of interest" description="Disordered" evidence="1">
    <location>
        <begin position="880"/>
        <end position="919"/>
    </location>
</feature>
<feature type="compositionally biased region" description="Low complexity" evidence="1">
    <location>
        <begin position="218"/>
        <end position="228"/>
    </location>
</feature>
<comment type="caution">
    <text evidence="2">The sequence shown here is derived from an EMBL/GenBank/DDBJ whole genome shotgun (WGS) entry which is preliminary data.</text>
</comment>
<feature type="region of interest" description="Disordered" evidence="1">
    <location>
        <begin position="84"/>
        <end position="155"/>
    </location>
</feature>
<dbReference type="PANTHER" id="PTHR21553">
    <property type="entry name" value="ALMS1-RELATED"/>
    <property type="match status" value="1"/>
</dbReference>
<feature type="compositionally biased region" description="Basic residues" evidence="1">
    <location>
        <begin position="981"/>
        <end position="992"/>
    </location>
</feature>
<feature type="compositionally biased region" description="Acidic residues" evidence="1">
    <location>
        <begin position="798"/>
        <end position="811"/>
    </location>
</feature>
<feature type="region of interest" description="Disordered" evidence="1">
    <location>
        <begin position="718"/>
        <end position="762"/>
    </location>
</feature>
<dbReference type="GO" id="GO:0005813">
    <property type="term" value="C:centrosome"/>
    <property type="evidence" value="ECO:0007669"/>
    <property type="project" value="UniProtKB-SubCell"/>
</dbReference>
<accession>A0A9Q1FUK7</accession>
<name>A0A9Q1FUK7_SYNKA</name>
<reference evidence="2" key="1">
    <citation type="journal article" date="2023" name="Science">
        <title>Genome structures resolve the early diversification of teleost fishes.</title>
        <authorList>
            <person name="Parey E."/>
            <person name="Louis A."/>
            <person name="Montfort J."/>
            <person name="Bouchez O."/>
            <person name="Roques C."/>
            <person name="Iampietro C."/>
            <person name="Lluch J."/>
            <person name="Castinel A."/>
            <person name="Donnadieu C."/>
            <person name="Desvignes T."/>
            <person name="Floi Bucao C."/>
            <person name="Jouanno E."/>
            <person name="Wen M."/>
            <person name="Mejri S."/>
            <person name="Dirks R."/>
            <person name="Jansen H."/>
            <person name="Henkel C."/>
            <person name="Chen W.J."/>
            <person name="Zahm M."/>
            <person name="Cabau C."/>
            <person name="Klopp C."/>
            <person name="Thompson A.W."/>
            <person name="Robinson-Rechavi M."/>
            <person name="Braasch I."/>
            <person name="Lecointre G."/>
            <person name="Bobe J."/>
            <person name="Postlethwait J.H."/>
            <person name="Berthelot C."/>
            <person name="Roest Crollius H."/>
            <person name="Guiguen Y."/>
        </authorList>
    </citation>
    <scope>NUCLEOTIDE SEQUENCE</scope>
    <source>
        <strain evidence="2">WJC10195</strain>
    </source>
</reference>
<feature type="compositionally biased region" description="Basic and acidic residues" evidence="1">
    <location>
        <begin position="955"/>
        <end position="979"/>
    </location>
</feature>
<feature type="compositionally biased region" description="Low complexity" evidence="1">
    <location>
        <begin position="781"/>
        <end position="794"/>
    </location>
</feature>
<feature type="region of interest" description="Disordered" evidence="1">
    <location>
        <begin position="218"/>
        <end position="248"/>
    </location>
</feature>
<feature type="region of interest" description="Disordered" evidence="1">
    <location>
        <begin position="296"/>
        <end position="555"/>
    </location>
</feature>
<evidence type="ECO:0008006" key="4">
    <source>
        <dbReference type="Google" id="ProtNLM"/>
    </source>
</evidence>
<dbReference type="EMBL" id="JAINUF010000003">
    <property type="protein sequence ID" value="KAJ8367955.1"/>
    <property type="molecule type" value="Genomic_DNA"/>
</dbReference>
<keyword evidence="3" id="KW-1185">Reference proteome</keyword>
<feature type="compositionally biased region" description="Low complexity" evidence="1">
    <location>
        <begin position="91"/>
        <end position="110"/>
    </location>
</feature>
<feature type="compositionally biased region" description="Polar residues" evidence="1">
    <location>
        <begin position="411"/>
        <end position="424"/>
    </location>
</feature>
<organism evidence="2 3">
    <name type="scientific">Synaphobranchus kaupii</name>
    <name type="common">Kaup's arrowtooth eel</name>
    <dbReference type="NCBI Taxonomy" id="118154"/>
    <lineage>
        <taxon>Eukaryota</taxon>
        <taxon>Metazoa</taxon>
        <taxon>Chordata</taxon>
        <taxon>Craniata</taxon>
        <taxon>Vertebrata</taxon>
        <taxon>Euteleostomi</taxon>
        <taxon>Actinopterygii</taxon>
        <taxon>Neopterygii</taxon>
        <taxon>Teleostei</taxon>
        <taxon>Anguilliformes</taxon>
        <taxon>Synaphobranchidae</taxon>
        <taxon>Synaphobranchus</taxon>
    </lineage>
</organism>
<dbReference type="Proteomes" id="UP001152622">
    <property type="component" value="Chromosome 3"/>
</dbReference>
<evidence type="ECO:0000313" key="3">
    <source>
        <dbReference type="Proteomes" id="UP001152622"/>
    </source>
</evidence>
<feature type="compositionally biased region" description="Polar residues" evidence="1">
    <location>
        <begin position="602"/>
        <end position="616"/>
    </location>
</feature>
<proteinExistence type="predicted"/>
<dbReference type="GO" id="GO:0005814">
    <property type="term" value="C:centriole"/>
    <property type="evidence" value="ECO:0007669"/>
    <property type="project" value="TreeGrafter"/>
</dbReference>
<evidence type="ECO:0000313" key="2">
    <source>
        <dbReference type="EMBL" id="KAJ8367955.1"/>
    </source>
</evidence>
<dbReference type="GO" id="GO:0046599">
    <property type="term" value="P:regulation of centriole replication"/>
    <property type="evidence" value="ECO:0007669"/>
    <property type="project" value="TreeGrafter"/>
</dbReference>
<feature type="compositionally biased region" description="Polar residues" evidence="1">
    <location>
        <begin position="314"/>
        <end position="338"/>
    </location>
</feature>
<dbReference type="OrthoDB" id="6359887at2759"/>
<feature type="compositionally biased region" description="Polar residues" evidence="1">
    <location>
        <begin position="457"/>
        <end position="474"/>
    </location>
</feature>
<evidence type="ECO:0000256" key="1">
    <source>
        <dbReference type="SAM" id="MobiDB-lite"/>
    </source>
</evidence>
<feature type="compositionally biased region" description="Polar residues" evidence="1">
    <location>
        <begin position="540"/>
        <end position="549"/>
    </location>
</feature>
<gene>
    <name evidence="2" type="ORF">SKAU_G00079830</name>
</gene>
<dbReference type="AlphaFoldDB" id="A0A9Q1FUK7"/>
<dbReference type="PANTHER" id="PTHR21553:SF26">
    <property type="entry name" value="ALMS MOTIF DOMAIN-CONTAINING PROTEIN"/>
    <property type="match status" value="1"/>
</dbReference>
<dbReference type="GO" id="GO:0005829">
    <property type="term" value="C:cytosol"/>
    <property type="evidence" value="ECO:0007669"/>
    <property type="project" value="TreeGrafter"/>
</dbReference>
<sequence length="992" mass="106144">MHLLLNLLSQSDVRGRAAAHPRAPKPPLARSRLGILEIIEQHELSAIQEVETPINASLATVGEESVEVPCSLTEEAGVLEGLSRAEGGQASTEGECSSGSSTVTSRSSRLSWRERLQRESGSSPEPGAGKASGLLQHASDNGRGALTHPGLTVPDFKAREEGRVYLPGTEERYCVPSEQTPADPESLSSFTISTGSFSTNEPDFSSTAMDASLLSADAAGRGGAMSPSHGGGGVSGRGSPSLESLLGDDSIQRIIDKYTKELRTSLGSAGNFAVAPSPAETSPAAWRAALDLGEASSSVSLPWSRAQIAPEGRSPTSGPDLSSVPSNQETTTTPNVRRSSAGLYLEDTEGGFGKSGSMGPLEDFSKCSFEGAQNSSCHFLPLEPRPDFESSSSSSSRHSERQDQIRRAEASQVTGHLLDQSSPQYRAGRRDSALSRSIGDPSAQSTSHWLNDGRDVTTMQSFSPLVNDPASQSLGEWAELSEGQQSGSFEGARLAFMSDLERGGAAQPGQTSEPAAFGGASQLRPSSSHLGLDAQEATPPLSQASQRSVQDVVIDSGQELQDTGVFQAISSGDTLALDDPADGDTTLVDPTSDSFHPLPAEVTQNETSENSATFHLSEQDLHSPDGSDITPLTGAPSPVGTMEGVDPNSTLEPPSSPELLRAESRDPSLFPLPSPPDSLCVPAESRSGSHDSVLMETLATEDVTVAGLRLPVLPAPDALSLALPPEGARSGAPSAHPKGDEAPVLTGPEGLATRTADGKARPFWESILASSETGILEEPDLSLLNLTQSTTQELSVKEEEEGEEEEEEEETSAERKEPWCGEIRQSVSLEEDGVSSKNESLPSHAVMLQEFPWSPGNLQQAFLQKRQDFIQRSGRRLEELKARKEAMRNPVSRPQLPSLSRRPHNDDPQPQLLAGGGTLKKVGEVRVCTPEHRKTEEAQMYQRTERLYNRLEEVKQRKQIRSRQESYTKNREKAKEFQKKTLQKLRSKQARR</sequence>
<feature type="region of interest" description="Disordered" evidence="1">
    <location>
        <begin position="778"/>
        <end position="821"/>
    </location>
</feature>
<protein>
    <recommendedName>
        <fullName evidence="4">ALMS motif domain-containing protein</fullName>
    </recommendedName>
</protein>
<feature type="region of interest" description="Disordered" evidence="1">
    <location>
        <begin position="955"/>
        <end position="992"/>
    </location>
</feature>
<feature type="compositionally biased region" description="Basic and acidic residues" evidence="1">
    <location>
        <begin position="397"/>
        <end position="409"/>
    </location>
</feature>
<feature type="region of interest" description="Disordered" evidence="1">
    <location>
        <begin position="574"/>
        <end position="692"/>
    </location>
</feature>